<evidence type="ECO:0000313" key="1">
    <source>
        <dbReference type="EMBL" id="KAK1726998.1"/>
    </source>
</evidence>
<name>A0AAD8USL7_GLOAC</name>
<accession>A0AAD8USL7</accession>
<protein>
    <submittedName>
        <fullName evidence="1">Uncharacterized protein</fullName>
    </submittedName>
</protein>
<dbReference type="RefSeq" id="XP_060367053.1">
    <property type="nucleotide sequence ID" value="XM_060510344.1"/>
</dbReference>
<dbReference type="AlphaFoldDB" id="A0AAD8USL7"/>
<evidence type="ECO:0000313" key="2">
    <source>
        <dbReference type="Proteomes" id="UP001244207"/>
    </source>
</evidence>
<proteinExistence type="predicted"/>
<dbReference type="EMBL" id="JAHMHS010000028">
    <property type="protein sequence ID" value="KAK1726998.1"/>
    <property type="molecule type" value="Genomic_DNA"/>
</dbReference>
<reference evidence="1" key="1">
    <citation type="submission" date="2021-12" db="EMBL/GenBank/DDBJ databases">
        <title>Comparative genomics, transcriptomics and evolutionary studies reveal genomic signatures of adaptation to plant cell wall in hemibiotrophic fungi.</title>
        <authorList>
            <consortium name="DOE Joint Genome Institute"/>
            <person name="Baroncelli R."/>
            <person name="Diaz J.F."/>
            <person name="Benocci T."/>
            <person name="Peng M."/>
            <person name="Battaglia E."/>
            <person name="Haridas S."/>
            <person name="Andreopoulos W."/>
            <person name="Labutti K."/>
            <person name="Pangilinan J."/>
            <person name="Floch G.L."/>
            <person name="Makela M.R."/>
            <person name="Henrissat B."/>
            <person name="Grigoriev I.V."/>
            <person name="Crouch J.A."/>
            <person name="De Vries R.P."/>
            <person name="Sukno S.A."/>
            <person name="Thon M.R."/>
        </authorList>
    </citation>
    <scope>NUCLEOTIDE SEQUENCE</scope>
    <source>
        <strain evidence="1">CBS 112980</strain>
    </source>
</reference>
<sequence>MIAKLLQKLQNDGIKSIEAQRDAEEKWKQAIQAANDRTLMPLTNSWNNGAIVLGKIFVGNTLSGVSKSQNLVILIQQQTQRSPWHVPRESSEKVFAMYLETLEQPRASAELTELFEQITLTIQPQRPKLHESKRRNKFCTSFPKFEKT</sequence>
<dbReference type="Proteomes" id="UP001244207">
    <property type="component" value="Unassembled WGS sequence"/>
</dbReference>
<dbReference type="InterPro" id="IPR036188">
    <property type="entry name" value="FAD/NAD-bd_sf"/>
</dbReference>
<comment type="caution">
    <text evidence="1">The sequence shown here is derived from an EMBL/GenBank/DDBJ whole genome shotgun (WGS) entry which is preliminary data.</text>
</comment>
<keyword evidence="2" id="KW-1185">Reference proteome</keyword>
<dbReference type="GeneID" id="85394243"/>
<gene>
    <name evidence="1" type="ORF">BDZ83DRAFT_650070</name>
</gene>
<organism evidence="1 2">
    <name type="scientific">Glomerella acutata</name>
    <name type="common">Colletotrichum acutatum</name>
    <dbReference type="NCBI Taxonomy" id="27357"/>
    <lineage>
        <taxon>Eukaryota</taxon>
        <taxon>Fungi</taxon>
        <taxon>Dikarya</taxon>
        <taxon>Ascomycota</taxon>
        <taxon>Pezizomycotina</taxon>
        <taxon>Sordariomycetes</taxon>
        <taxon>Hypocreomycetidae</taxon>
        <taxon>Glomerellales</taxon>
        <taxon>Glomerellaceae</taxon>
        <taxon>Colletotrichum</taxon>
        <taxon>Colletotrichum acutatum species complex</taxon>
    </lineage>
</organism>
<dbReference type="Gene3D" id="3.50.50.60">
    <property type="entry name" value="FAD/NAD(P)-binding domain"/>
    <property type="match status" value="1"/>
</dbReference>